<comment type="subunit">
    <text evidence="5">Heterodimer of LeuC and LeuD.</text>
</comment>
<comment type="pathway">
    <text evidence="4">Amino-acid biosynthesis; L-leucine biosynthesis; L-leucine from 3-methyl-2-oxobutanoate: step 2/4.</text>
</comment>
<dbReference type="InterPro" id="IPR050067">
    <property type="entry name" value="IPM_dehydratase_rel_enz"/>
</dbReference>
<evidence type="ECO:0000256" key="1">
    <source>
        <dbReference type="ARBA" id="ARBA00000491"/>
    </source>
</evidence>
<dbReference type="PANTHER" id="PTHR43822:SF9">
    <property type="entry name" value="3-ISOPROPYLMALATE DEHYDRATASE"/>
    <property type="match status" value="1"/>
</dbReference>
<keyword evidence="8" id="KW-0004">4Fe-4S</keyword>
<keyword evidence="17" id="KW-1185">Reference proteome</keyword>
<keyword evidence="10" id="KW-0479">Metal-binding</keyword>
<dbReference type="InterPro" id="IPR001030">
    <property type="entry name" value="Acoase/IPM_deHydtase_lsu_aba"/>
</dbReference>
<dbReference type="InterPro" id="IPR036008">
    <property type="entry name" value="Aconitase_4Fe-4S_dom"/>
</dbReference>
<dbReference type="NCBIfam" id="TIGR00170">
    <property type="entry name" value="leuC"/>
    <property type="match status" value="1"/>
</dbReference>
<evidence type="ECO:0000256" key="12">
    <source>
        <dbReference type="ARBA" id="ARBA00023014"/>
    </source>
</evidence>
<evidence type="ECO:0000256" key="13">
    <source>
        <dbReference type="ARBA" id="ARBA00023239"/>
    </source>
</evidence>
<dbReference type="InterPro" id="IPR004430">
    <property type="entry name" value="3-IsopropMal_deHydase_lsu"/>
</dbReference>
<dbReference type="InterPro" id="IPR033941">
    <property type="entry name" value="IPMI_cat"/>
</dbReference>
<dbReference type="Pfam" id="PF00330">
    <property type="entry name" value="Aconitase"/>
    <property type="match status" value="1"/>
</dbReference>
<keyword evidence="14" id="KW-0100">Branched-chain amino acid biosynthesis</keyword>
<proteinExistence type="predicted"/>
<dbReference type="GO" id="GO:0003861">
    <property type="term" value="F:3-isopropylmalate dehydratase activity"/>
    <property type="evidence" value="ECO:0007669"/>
    <property type="project" value="UniProtKB-EC"/>
</dbReference>
<evidence type="ECO:0000256" key="2">
    <source>
        <dbReference type="ARBA" id="ARBA00001966"/>
    </source>
</evidence>
<keyword evidence="7" id="KW-0432">Leucine biosynthesis</keyword>
<evidence type="ECO:0000256" key="14">
    <source>
        <dbReference type="ARBA" id="ARBA00023304"/>
    </source>
</evidence>
<dbReference type="CDD" id="cd01583">
    <property type="entry name" value="IPMI"/>
    <property type="match status" value="1"/>
</dbReference>
<dbReference type="PANTHER" id="PTHR43822">
    <property type="entry name" value="HOMOACONITASE, MITOCHONDRIAL-RELATED"/>
    <property type="match status" value="1"/>
</dbReference>
<keyword evidence="12" id="KW-0411">Iron-sulfur</keyword>
<dbReference type="PRINTS" id="PR00415">
    <property type="entry name" value="ACONITASE"/>
</dbReference>
<sequence>MAKTLYQKIVEAHTVKSIDANTVLLYCDIHFANEYTSPQAFAGLHSRHLPVLSPDSHLCVVDHIIPTHDEEPRRIYDEASLTQAKTLQSNCEHFGISAFYGPNSPDQGIEHVVMQEQGLVRPGMVVICGDSHTTTHGALGALGFGIGTSEIEHILATQTLVYRMAGTMRITVNGQLHGDATAKDLVLAVLREISARGALGLVVEWAGEAIRALKIEDRMTICNLTVEAGARGALVAPDEKAIDWVIDHAKGLSGEDIEAMWAYCNELHSDENAIFDNEVTFDAGRVKPMVTWGTSPDQAIAFDEKIPTPDSFGDPIARQAAKRALEYQNLKPGSEIVRSPIEHVFIGSCTNSRLCDLQAAAQVLKGRHVAAGVRAQVVPGSMRIRRQAEELGLDRIFKDAGFEWRKSGCSLCLAMNDDILKAGTRCASTTNRNFEGRQGRGSHTHLVSPETAAASAVMGYLCPKSELEE</sequence>
<comment type="catalytic activity">
    <reaction evidence="1">
        <text>(2R,3S)-3-isopropylmalate = (2S)-2-isopropylmalate</text>
        <dbReference type="Rhea" id="RHEA:32287"/>
        <dbReference type="ChEBI" id="CHEBI:1178"/>
        <dbReference type="ChEBI" id="CHEBI:35121"/>
        <dbReference type="EC" id="4.2.1.33"/>
    </reaction>
</comment>
<comment type="cofactor">
    <cofactor evidence="2">
        <name>[4Fe-4S] cluster</name>
        <dbReference type="ChEBI" id="CHEBI:49883"/>
    </cofactor>
</comment>
<dbReference type="PROSITE" id="PS01244">
    <property type="entry name" value="ACONITASE_2"/>
    <property type="match status" value="1"/>
</dbReference>
<accession>A0ABS2GTK3</accession>
<protein>
    <recommendedName>
        <fullName evidence="6">3-isopropylmalate dehydratase</fullName>
        <ecNumber evidence="6">4.2.1.33</ecNumber>
    </recommendedName>
</protein>
<dbReference type="RefSeq" id="WP_205050774.1">
    <property type="nucleotide sequence ID" value="NZ_JACJKX010000015.1"/>
</dbReference>
<keyword evidence="13 16" id="KW-0456">Lyase</keyword>
<evidence type="ECO:0000256" key="10">
    <source>
        <dbReference type="ARBA" id="ARBA00022723"/>
    </source>
</evidence>
<dbReference type="Proteomes" id="UP000777002">
    <property type="component" value="Unassembled WGS sequence"/>
</dbReference>
<reference evidence="16 17" key="1">
    <citation type="journal article" date="2021" name="Sci. Rep.">
        <title>The distribution of antibiotic resistance genes in chicken gut microbiota commensals.</title>
        <authorList>
            <person name="Juricova H."/>
            <person name="Matiasovicova J."/>
            <person name="Kubasova T."/>
            <person name="Cejkova D."/>
            <person name="Rychlik I."/>
        </authorList>
    </citation>
    <scope>NUCLEOTIDE SEQUENCE [LARGE SCALE GENOMIC DNA]</scope>
    <source>
        <strain evidence="16 17">An562</strain>
    </source>
</reference>
<dbReference type="InterPro" id="IPR015931">
    <property type="entry name" value="Acnase/IPM_dHydase_lsu_aba_1/3"/>
</dbReference>
<evidence type="ECO:0000313" key="17">
    <source>
        <dbReference type="Proteomes" id="UP000777002"/>
    </source>
</evidence>
<evidence type="ECO:0000259" key="15">
    <source>
        <dbReference type="Pfam" id="PF00330"/>
    </source>
</evidence>
<evidence type="ECO:0000256" key="11">
    <source>
        <dbReference type="ARBA" id="ARBA00023004"/>
    </source>
</evidence>
<dbReference type="InterPro" id="IPR018136">
    <property type="entry name" value="Aconitase_4Fe-4S_BS"/>
</dbReference>
<gene>
    <name evidence="16" type="primary">leuC</name>
    <name evidence="16" type="ORF">H5985_07920</name>
</gene>
<organism evidence="16 17">
    <name type="scientific">Parasutterella secunda</name>
    <dbReference type="NCBI Taxonomy" id="626947"/>
    <lineage>
        <taxon>Bacteria</taxon>
        <taxon>Pseudomonadati</taxon>
        <taxon>Pseudomonadota</taxon>
        <taxon>Betaproteobacteria</taxon>
        <taxon>Burkholderiales</taxon>
        <taxon>Sutterellaceae</taxon>
        <taxon>Parasutterella</taxon>
    </lineage>
</organism>
<evidence type="ECO:0000256" key="3">
    <source>
        <dbReference type="ARBA" id="ARBA00002695"/>
    </source>
</evidence>
<keyword evidence="11" id="KW-0408">Iron</keyword>
<dbReference type="SUPFAM" id="SSF53732">
    <property type="entry name" value="Aconitase iron-sulfur domain"/>
    <property type="match status" value="1"/>
</dbReference>
<dbReference type="Gene3D" id="3.30.499.10">
    <property type="entry name" value="Aconitase, domain 3"/>
    <property type="match status" value="2"/>
</dbReference>
<name>A0ABS2GTK3_9BURK</name>
<evidence type="ECO:0000313" key="16">
    <source>
        <dbReference type="EMBL" id="MBM6929190.1"/>
    </source>
</evidence>
<evidence type="ECO:0000256" key="5">
    <source>
        <dbReference type="ARBA" id="ARBA00011271"/>
    </source>
</evidence>
<evidence type="ECO:0000256" key="4">
    <source>
        <dbReference type="ARBA" id="ARBA00004729"/>
    </source>
</evidence>
<keyword evidence="9" id="KW-0028">Amino-acid biosynthesis</keyword>
<dbReference type="NCBIfam" id="NF004016">
    <property type="entry name" value="PRK05478.1"/>
    <property type="match status" value="1"/>
</dbReference>
<dbReference type="NCBIfam" id="NF009116">
    <property type="entry name" value="PRK12466.1"/>
    <property type="match status" value="1"/>
</dbReference>
<comment type="function">
    <text evidence="3">Catalyzes the isomerization between 2-isopropylmalate and 3-isopropylmalate, via the formation of 2-isopropylmaleate.</text>
</comment>
<comment type="caution">
    <text evidence="16">The sequence shown here is derived from an EMBL/GenBank/DDBJ whole genome shotgun (WGS) entry which is preliminary data.</text>
</comment>
<dbReference type="EC" id="4.2.1.33" evidence="6"/>
<evidence type="ECO:0000256" key="9">
    <source>
        <dbReference type="ARBA" id="ARBA00022605"/>
    </source>
</evidence>
<evidence type="ECO:0000256" key="6">
    <source>
        <dbReference type="ARBA" id="ARBA00011998"/>
    </source>
</evidence>
<feature type="domain" description="Aconitase/3-isopropylmalate dehydratase large subunit alpha/beta/alpha" evidence="15">
    <location>
        <begin position="7"/>
        <end position="459"/>
    </location>
</feature>
<evidence type="ECO:0000256" key="7">
    <source>
        <dbReference type="ARBA" id="ARBA00022430"/>
    </source>
</evidence>
<dbReference type="EMBL" id="JACJKX010000015">
    <property type="protein sequence ID" value="MBM6929190.1"/>
    <property type="molecule type" value="Genomic_DNA"/>
</dbReference>
<dbReference type="PROSITE" id="PS00450">
    <property type="entry name" value="ACONITASE_1"/>
    <property type="match status" value="1"/>
</dbReference>
<evidence type="ECO:0000256" key="8">
    <source>
        <dbReference type="ARBA" id="ARBA00022485"/>
    </source>
</evidence>